<keyword evidence="1" id="KW-0378">Hydrolase</keyword>
<dbReference type="SUPFAM" id="SSF54106">
    <property type="entry name" value="LysM domain"/>
    <property type="match status" value="3"/>
</dbReference>
<feature type="domain" description="GH18" evidence="4">
    <location>
        <begin position="150"/>
        <end position="471"/>
    </location>
</feature>
<dbReference type="CDD" id="cd00118">
    <property type="entry name" value="LysM"/>
    <property type="match status" value="3"/>
</dbReference>
<keyword evidence="2" id="KW-0326">Glycosidase</keyword>
<dbReference type="SUPFAM" id="SSF51445">
    <property type="entry name" value="(Trans)glycosidases"/>
    <property type="match status" value="1"/>
</dbReference>
<dbReference type="HOGENOM" id="CLU_037415_4_1_9"/>
<dbReference type="Pfam" id="PF00704">
    <property type="entry name" value="Glyco_hydro_18"/>
    <property type="match status" value="1"/>
</dbReference>
<dbReference type="GO" id="GO:0070492">
    <property type="term" value="F:oligosaccharide binding"/>
    <property type="evidence" value="ECO:0007669"/>
    <property type="project" value="TreeGrafter"/>
</dbReference>
<dbReference type="InterPro" id="IPR036779">
    <property type="entry name" value="LysM_dom_sf"/>
</dbReference>
<feature type="domain" description="LysM" evidence="3">
    <location>
        <begin position="51"/>
        <end position="95"/>
    </location>
</feature>
<dbReference type="Proteomes" id="UP000011747">
    <property type="component" value="Unassembled WGS sequence"/>
</dbReference>
<dbReference type="InterPro" id="IPR001223">
    <property type="entry name" value="Glyco_hydro18_cat"/>
</dbReference>
<dbReference type="GO" id="GO:0016798">
    <property type="term" value="F:hydrolase activity, acting on glycosyl bonds"/>
    <property type="evidence" value="ECO:0007669"/>
    <property type="project" value="UniProtKB-KW"/>
</dbReference>
<evidence type="ECO:0000256" key="2">
    <source>
        <dbReference type="ARBA" id="ARBA00023295"/>
    </source>
</evidence>
<sequence length="471" mass="53518">MHIHVIQRGETLFTLARRYGVSVEDISLANQLANPNQLVIGQALVIHSPGREYVVKQGDQLRQIADRFGISEQALADYNQIANPALIFPGEILFFPYSIYTVRPGDNLSRIAARFGVTVQQLLSANSLSNPNVLSPGQRLIVPAARRPVIEVNAYSASTDESSRQEVLRLGKYFTYLSPFSHSIREDGTLSPLNDDRLLQAATANRTETLLVVTNFVNGSFNSDRAAAILRNPSLQETLITNILSAVRSKGYRGVNFDFEYIYPQDRENYNAFLRRVVSRLRPLGISVSTALAPKERENQPGLLYEAHDYRAHGEIVDFVILMTYEWGWAGGRPWAIAPINKIKQVLDYAVTAIPRKKIMMGAPLYGRDWRIPWMEGTIARTISPQEAIQLAVRYRTSIEYSEAYQAPFFHYTDETGQRHEVWFEDARSMQAKMDIIKQYGLRGISYWALGNPFPQNWAIQSRNFQPRKRM</sequence>
<dbReference type="EMBL" id="ACWF01000009">
    <property type="protein sequence ID" value="EHL79490.1"/>
    <property type="molecule type" value="Genomic_DNA"/>
</dbReference>
<feature type="domain" description="LysM" evidence="3">
    <location>
        <begin position="2"/>
        <end position="46"/>
    </location>
</feature>
<dbReference type="InterPro" id="IPR029070">
    <property type="entry name" value="Chitinase_insertion_sf"/>
</dbReference>
<dbReference type="SMART" id="SM00257">
    <property type="entry name" value="LysM"/>
    <property type="match status" value="3"/>
</dbReference>
<dbReference type="InterPro" id="IPR018392">
    <property type="entry name" value="LysM"/>
</dbReference>
<dbReference type="GO" id="GO:0008061">
    <property type="term" value="F:chitin binding"/>
    <property type="evidence" value="ECO:0007669"/>
    <property type="project" value="InterPro"/>
</dbReference>
<dbReference type="PANTHER" id="PTHR46066:SF2">
    <property type="entry name" value="CHITINASE DOMAIN-CONTAINING PROTEIN 1"/>
    <property type="match status" value="1"/>
</dbReference>
<dbReference type="PANTHER" id="PTHR46066">
    <property type="entry name" value="CHITINASE DOMAIN-CONTAINING PROTEIN 1 FAMILY MEMBER"/>
    <property type="match status" value="1"/>
</dbReference>
<dbReference type="SMART" id="SM00636">
    <property type="entry name" value="Glyco_18"/>
    <property type="match status" value="1"/>
</dbReference>
<gene>
    <name evidence="5" type="ORF">HMPREF1015_01136</name>
</gene>
<protein>
    <recommendedName>
        <fullName evidence="7">Spore germination protein YaaH</fullName>
    </recommendedName>
</protein>
<accession>G9QH77</accession>
<dbReference type="Pfam" id="PF01476">
    <property type="entry name" value="LysM"/>
    <property type="match status" value="3"/>
</dbReference>
<evidence type="ECO:0000259" key="3">
    <source>
        <dbReference type="PROSITE" id="PS51782"/>
    </source>
</evidence>
<keyword evidence="6" id="KW-1185">Reference proteome</keyword>
<dbReference type="Gene3D" id="3.10.350.10">
    <property type="entry name" value="LysM domain"/>
    <property type="match status" value="3"/>
</dbReference>
<dbReference type="GO" id="GO:0012505">
    <property type="term" value="C:endomembrane system"/>
    <property type="evidence" value="ECO:0007669"/>
    <property type="project" value="TreeGrafter"/>
</dbReference>
<dbReference type="GO" id="GO:0005975">
    <property type="term" value="P:carbohydrate metabolic process"/>
    <property type="evidence" value="ECO:0007669"/>
    <property type="project" value="InterPro"/>
</dbReference>
<dbReference type="AlphaFoldDB" id="G9QH77"/>
<dbReference type="Gene3D" id="3.20.20.80">
    <property type="entry name" value="Glycosidases"/>
    <property type="match status" value="1"/>
</dbReference>
<evidence type="ECO:0000313" key="5">
    <source>
        <dbReference type="EMBL" id="EHL79490.1"/>
    </source>
</evidence>
<dbReference type="InterPro" id="IPR017853">
    <property type="entry name" value="GH"/>
</dbReference>
<dbReference type="RefSeq" id="WP_003352531.1">
    <property type="nucleotide sequence ID" value="NZ_JH414740.1"/>
</dbReference>
<proteinExistence type="predicted"/>
<dbReference type="PROSITE" id="PS51910">
    <property type="entry name" value="GH18_2"/>
    <property type="match status" value="1"/>
</dbReference>
<evidence type="ECO:0008006" key="7">
    <source>
        <dbReference type="Google" id="ProtNLM"/>
    </source>
</evidence>
<dbReference type="PATRIC" id="fig|665952.3.peg.258"/>
<dbReference type="InterPro" id="IPR041704">
    <property type="entry name" value="CFLE_GH18"/>
</dbReference>
<evidence type="ECO:0000259" key="4">
    <source>
        <dbReference type="PROSITE" id="PS51910"/>
    </source>
</evidence>
<dbReference type="CDD" id="cd02874">
    <property type="entry name" value="GH18_CFLE_spore_hydrolase"/>
    <property type="match status" value="1"/>
</dbReference>
<reference evidence="5 6" key="1">
    <citation type="submission" date="2011-09" db="EMBL/GenBank/DDBJ databases">
        <title>The Genome Sequence of Bacillus smithii 7_3_47FAA.</title>
        <authorList>
            <consortium name="The Broad Institute Genome Sequencing Platform"/>
            <person name="Earl A."/>
            <person name="Ward D."/>
            <person name="Feldgarden M."/>
            <person name="Gevers D."/>
            <person name="Daigneault M."/>
            <person name="Strauss J."/>
            <person name="Allen-Vercoe E."/>
            <person name="Young S.K."/>
            <person name="Zeng Q."/>
            <person name="Gargeya S."/>
            <person name="Fitzgerald M."/>
            <person name="Haas B."/>
            <person name="Abouelleil A."/>
            <person name="Alvarado L."/>
            <person name="Arachchi H.M."/>
            <person name="Berlin A."/>
            <person name="Brown A."/>
            <person name="Chapman S.B."/>
            <person name="Chen Z."/>
            <person name="Dunbar C."/>
            <person name="Freedman E."/>
            <person name="Gearin G."/>
            <person name="Goldberg J."/>
            <person name="Griggs A."/>
            <person name="Gujja S."/>
            <person name="Heiman D."/>
            <person name="Howarth C."/>
            <person name="Larson L."/>
            <person name="Lui A."/>
            <person name="MacDonald P.J.P."/>
            <person name="Montmayeur A."/>
            <person name="Murphy C."/>
            <person name="Neiman D."/>
            <person name="Pearson M."/>
            <person name="Priest M."/>
            <person name="Roberts A."/>
            <person name="Saif S."/>
            <person name="Shea T."/>
            <person name="Shenoy N."/>
            <person name="Sisk P."/>
            <person name="Stolte C."/>
            <person name="Sykes S."/>
            <person name="Wortman J."/>
            <person name="Nusbaum C."/>
            <person name="Birren B."/>
        </authorList>
    </citation>
    <scope>NUCLEOTIDE SEQUENCE [LARGE SCALE GENOMIC DNA]</scope>
    <source>
        <strain evidence="5 6">7_3_47FAA</strain>
    </source>
</reference>
<dbReference type="Gene3D" id="3.10.50.10">
    <property type="match status" value="1"/>
</dbReference>
<organism evidence="5 6">
    <name type="scientific">Bacillus smithii 7_3_47FAA</name>
    <dbReference type="NCBI Taxonomy" id="665952"/>
    <lineage>
        <taxon>Bacteria</taxon>
        <taxon>Bacillati</taxon>
        <taxon>Bacillota</taxon>
        <taxon>Bacilli</taxon>
        <taxon>Bacillales</taxon>
        <taxon>Bacillaceae</taxon>
        <taxon>Bacillus</taxon>
    </lineage>
</organism>
<dbReference type="InterPro" id="IPR011583">
    <property type="entry name" value="Chitinase_II/V-like_cat"/>
</dbReference>
<name>G9QH77_9BACI</name>
<evidence type="ECO:0000256" key="1">
    <source>
        <dbReference type="ARBA" id="ARBA00022801"/>
    </source>
</evidence>
<evidence type="ECO:0000313" key="6">
    <source>
        <dbReference type="Proteomes" id="UP000011747"/>
    </source>
</evidence>
<comment type="caution">
    <text evidence="5">The sequence shown here is derived from an EMBL/GenBank/DDBJ whole genome shotgun (WGS) entry which is preliminary data.</text>
</comment>
<dbReference type="PROSITE" id="PS51782">
    <property type="entry name" value="LYSM"/>
    <property type="match status" value="3"/>
</dbReference>
<feature type="domain" description="LysM" evidence="3">
    <location>
        <begin position="98"/>
        <end position="142"/>
    </location>
</feature>